<evidence type="ECO:0000256" key="1">
    <source>
        <dbReference type="ARBA" id="ARBA00004571"/>
    </source>
</evidence>
<evidence type="ECO:0000256" key="7">
    <source>
        <dbReference type="ARBA" id="ARBA00023065"/>
    </source>
</evidence>
<evidence type="ECO:0000256" key="11">
    <source>
        <dbReference type="ARBA" id="ARBA00023237"/>
    </source>
</evidence>
<protein>
    <recommendedName>
        <fullName evidence="18">TonB-dependent receptor</fullName>
    </recommendedName>
</protein>
<comment type="similarity">
    <text evidence="2 12 13">Belongs to the TonB-dependent receptor family.</text>
</comment>
<dbReference type="InterPro" id="IPR036942">
    <property type="entry name" value="Beta-barrel_TonB_sf"/>
</dbReference>
<keyword evidence="11 12" id="KW-0998">Cell outer membrane</keyword>
<evidence type="ECO:0000256" key="3">
    <source>
        <dbReference type="ARBA" id="ARBA00022448"/>
    </source>
</evidence>
<evidence type="ECO:0000256" key="12">
    <source>
        <dbReference type="PROSITE-ProRule" id="PRU01360"/>
    </source>
</evidence>
<dbReference type="Proteomes" id="UP000197468">
    <property type="component" value="Unassembled WGS sequence"/>
</dbReference>
<evidence type="ECO:0000313" key="16">
    <source>
        <dbReference type="EMBL" id="OWQ90782.1"/>
    </source>
</evidence>
<evidence type="ECO:0000259" key="14">
    <source>
        <dbReference type="Pfam" id="PF00593"/>
    </source>
</evidence>
<reference evidence="16 17" key="1">
    <citation type="journal article" date="2008" name="Int. J. Syst. Evol. Microbiol.">
        <title>Description of Roseateles aquatilis sp. nov. and Roseateles terrae sp. nov., in the class Betaproteobacteria, and emended description of the genus Roseateles.</title>
        <authorList>
            <person name="Gomila M."/>
            <person name="Bowien B."/>
            <person name="Falsen E."/>
            <person name="Moore E.R."/>
            <person name="Lalucat J."/>
        </authorList>
    </citation>
    <scope>NUCLEOTIDE SEQUENCE [LARGE SCALE GENOMIC DNA]</scope>
    <source>
        <strain evidence="16 17">CCUG 48205</strain>
    </source>
</reference>
<keyword evidence="5 12" id="KW-0812">Transmembrane</keyword>
<dbReference type="GO" id="GO:0006811">
    <property type="term" value="P:monoatomic ion transport"/>
    <property type="evidence" value="ECO:0007669"/>
    <property type="project" value="UniProtKB-KW"/>
</dbReference>
<dbReference type="InterPro" id="IPR037066">
    <property type="entry name" value="Plug_dom_sf"/>
</dbReference>
<keyword evidence="9 12" id="KW-0472">Membrane</keyword>
<dbReference type="Pfam" id="PF00593">
    <property type="entry name" value="TonB_dep_Rec_b-barrel"/>
    <property type="match status" value="1"/>
</dbReference>
<keyword evidence="17" id="KW-1185">Reference proteome</keyword>
<organism evidence="16 17">
    <name type="scientific">Roseateles aquatilis</name>
    <dbReference type="NCBI Taxonomy" id="431061"/>
    <lineage>
        <taxon>Bacteria</taxon>
        <taxon>Pseudomonadati</taxon>
        <taxon>Pseudomonadota</taxon>
        <taxon>Betaproteobacteria</taxon>
        <taxon>Burkholderiales</taxon>
        <taxon>Sphaerotilaceae</taxon>
        <taxon>Roseateles</taxon>
    </lineage>
</organism>
<evidence type="ECO:0000256" key="9">
    <source>
        <dbReference type="ARBA" id="ARBA00023136"/>
    </source>
</evidence>
<evidence type="ECO:0000259" key="15">
    <source>
        <dbReference type="Pfam" id="PF07715"/>
    </source>
</evidence>
<comment type="subcellular location">
    <subcellularLocation>
        <location evidence="1 12">Cell outer membrane</location>
        <topology evidence="1 12">Multi-pass membrane protein</topology>
    </subcellularLocation>
</comment>
<dbReference type="EMBL" id="NIOF01000004">
    <property type="protein sequence ID" value="OWQ90782.1"/>
    <property type="molecule type" value="Genomic_DNA"/>
</dbReference>
<comment type="caution">
    <text evidence="16">The sequence shown here is derived from an EMBL/GenBank/DDBJ whole genome shotgun (WGS) entry which is preliminary data.</text>
</comment>
<keyword evidence="6" id="KW-0732">Signal</keyword>
<feature type="domain" description="TonB-dependent receptor plug" evidence="15">
    <location>
        <begin position="56"/>
        <end position="157"/>
    </location>
</feature>
<keyword evidence="8 13" id="KW-0798">TonB box</keyword>
<dbReference type="AlphaFoldDB" id="A0A246JDQ1"/>
<dbReference type="RefSeq" id="WP_088384988.1">
    <property type="nucleotide sequence ID" value="NZ_NIOF01000004.1"/>
</dbReference>
<evidence type="ECO:0000256" key="6">
    <source>
        <dbReference type="ARBA" id="ARBA00022729"/>
    </source>
</evidence>
<keyword evidence="3 12" id="KW-0813">Transport</keyword>
<evidence type="ECO:0000256" key="10">
    <source>
        <dbReference type="ARBA" id="ARBA00023170"/>
    </source>
</evidence>
<dbReference type="PANTHER" id="PTHR30069:SF53">
    <property type="entry name" value="COLICIN I RECEPTOR-RELATED"/>
    <property type="match status" value="1"/>
</dbReference>
<keyword evidence="4 12" id="KW-1134">Transmembrane beta strand</keyword>
<evidence type="ECO:0000256" key="2">
    <source>
        <dbReference type="ARBA" id="ARBA00009810"/>
    </source>
</evidence>
<dbReference type="Gene3D" id="2.40.170.20">
    <property type="entry name" value="TonB-dependent receptor, beta-barrel domain"/>
    <property type="match status" value="1"/>
</dbReference>
<keyword evidence="7" id="KW-0406">Ion transport</keyword>
<dbReference type="InterPro" id="IPR000531">
    <property type="entry name" value="Beta-barrel_TonB"/>
</dbReference>
<evidence type="ECO:0000256" key="13">
    <source>
        <dbReference type="RuleBase" id="RU003357"/>
    </source>
</evidence>
<dbReference type="PANTHER" id="PTHR30069">
    <property type="entry name" value="TONB-DEPENDENT OUTER MEMBRANE RECEPTOR"/>
    <property type="match status" value="1"/>
</dbReference>
<dbReference type="GO" id="GO:0009279">
    <property type="term" value="C:cell outer membrane"/>
    <property type="evidence" value="ECO:0007669"/>
    <property type="project" value="UniProtKB-SubCell"/>
</dbReference>
<gene>
    <name evidence="16" type="ORF">CDN99_11450</name>
</gene>
<dbReference type="CDD" id="cd01347">
    <property type="entry name" value="ligand_gated_channel"/>
    <property type="match status" value="1"/>
</dbReference>
<dbReference type="InterPro" id="IPR012910">
    <property type="entry name" value="Plug_dom"/>
</dbReference>
<dbReference type="Pfam" id="PF07715">
    <property type="entry name" value="Plug"/>
    <property type="match status" value="1"/>
</dbReference>
<accession>A0A246JDQ1</accession>
<feature type="domain" description="TonB-dependent receptor-like beta-barrel" evidence="14">
    <location>
        <begin position="186"/>
        <end position="601"/>
    </location>
</feature>
<dbReference type="OrthoDB" id="183532at2"/>
<sequence>MSLSAPRATLRATSRAALLALIAAPLLPAVSFAQSRLDPVVVIGTREAQALSKSVADIVLIDSDTLRDSGAGSVQDVLRRYAGVQFTQNGGPGQTAGYLLRGTSTSGTIVMVDGVRVGSASLGQAAFESMSLSTIDHIEVLRGPASGLYGADAVGGVIQIFTKKGQGPLNVTAGVAVGEYNSRLGDIGISGAQAGFDYAASLSRETSDGMTAIRADSGSSSFNPDRDGFARTVGTVRLGFTPAEGHRVGVSATQGRLNAQYDSAVFGGPPNYIADPSGDFRNRLKTRELTADYRGTLSPIWTTTVQLGRGTDDSVSGLADAPRFKTTRDQITWQNALRIAPDQQVVLAYEHLKEKAEGVTVGALDRNTNSYIAGYSGQFGPAAVEASVRHDDNSAYGKNTSGTIGGSYALSSTLKLRALAGKSFRAPTFNDTSYPFYGVPTIKPETGRSIELGVNWQSGATSASATVYRNKLDNLIGYNPDPTGKECPSGYFGCAYNISKAKLQGATLTGAHRIGNLSVSATVDFLDAKDEKTGTRLIRRAAHQESVSADYDTGVWSVGASLTDVGKRPDSAGNLGAYALLDLRATWRFLPQWRLEAKVLNAADRDVQPVYTYQGLGRQAWVGVRYDMKGF</sequence>
<dbReference type="GO" id="GO:0015889">
    <property type="term" value="P:cobalamin transport"/>
    <property type="evidence" value="ECO:0007669"/>
    <property type="project" value="TreeGrafter"/>
</dbReference>
<evidence type="ECO:0000256" key="8">
    <source>
        <dbReference type="ARBA" id="ARBA00023077"/>
    </source>
</evidence>
<evidence type="ECO:0008006" key="18">
    <source>
        <dbReference type="Google" id="ProtNLM"/>
    </source>
</evidence>
<keyword evidence="10" id="KW-0675">Receptor</keyword>
<name>A0A246JDQ1_9BURK</name>
<evidence type="ECO:0000313" key="17">
    <source>
        <dbReference type="Proteomes" id="UP000197468"/>
    </source>
</evidence>
<evidence type="ECO:0000256" key="4">
    <source>
        <dbReference type="ARBA" id="ARBA00022452"/>
    </source>
</evidence>
<evidence type="ECO:0000256" key="5">
    <source>
        <dbReference type="ARBA" id="ARBA00022692"/>
    </source>
</evidence>
<dbReference type="Gene3D" id="2.170.130.10">
    <property type="entry name" value="TonB-dependent receptor, plug domain"/>
    <property type="match status" value="1"/>
</dbReference>
<dbReference type="PROSITE" id="PS52016">
    <property type="entry name" value="TONB_DEPENDENT_REC_3"/>
    <property type="match status" value="1"/>
</dbReference>
<proteinExistence type="inferred from homology"/>
<dbReference type="InterPro" id="IPR039426">
    <property type="entry name" value="TonB-dep_rcpt-like"/>
</dbReference>
<dbReference type="SUPFAM" id="SSF56935">
    <property type="entry name" value="Porins"/>
    <property type="match status" value="1"/>
</dbReference>